<dbReference type="Gramene" id="AET2Gv20827600.2">
    <property type="protein sequence ID" value="AET2Gv20827600.2"/>
    <property type="gene ID" value="AET2Gv20827600"/>
</dbReference>
<sequence length="129" mass="13696">SPPNLSSPTRRSRRRRRGGDDVGSCPWRGRADAMRARRPATDPNQIHGATGGGAMAELCRGWRRNHGVVCEVGVWGGGSGRAPPPSATAAVPANPHGRIPIPAPLPRLSSRSDAFSHPPPLPFYAISLR</sequence>
<protein>
    <submittedName>
        <fullName evidence="2">Uncharacterized protein</fullName>
    </submittedName>
</protein>
<name>A0A453CF43_AEGTS</name>
<dbReference type="EnsemblPlants" id="AET2Gv20827600.2">
    <property type="protein sequence ID" value="AET2Gv20827600.2"/>
    <property type="gene ID" value="AET2Gv20827600"/>
</dbReference>
<reference evidence="3" key="1">
    <citation type="journal article" date="2014" name="Science">
        <title>Ancient hybridizations among the ancestral genomes of bread wheat.</title>
        <authorList>
            <consortium name="International Wheat Genome Sequencing Consortium,"/>
            <person name="Marcussen T."/>
            <person name="Sandve S.R."/>
            <person name="Heier L."/>
            <person name="Spannagl M."/>
            <person name="Pfeifer M."/>
            <person name="Jakobsen K.S."/>
            <person name="Wulff B.B."/>
            <person name="Steuernagel B."/>
            <person name="Mayer K.F."/>
            <person name="Olsen O.A."/>
        </authorList>
    </citation>
    <scope>NUCLEOTIDE SEQUENCE [LARGE SCALE GENOMIC DNA]</scope>
    <source>
        <strain evidence="3">cv. AL8/78</strain>
    </source>
</reference>
<feature type="region of interest" description="Disordered" evidence="1">
    <location>
        <begin position="1"/>
        <end position="52"/>
    </location>
</feature>
<organism evidence="2 3">
    <name type="scientific">Aegilops tauschii subsp. strangulata</name>
    <name type="common">Goatgrass</name>
    <dbReference type="NCBI Taxonomy" id="200361"/>
    <lineage>
        <taxon>Eukaryota</taxon>
        <taxon>Viridiplantae</taxon>
        <taxon>Streptophyta</taxon>
        <taxon>Embryophyta</taxon>
        <taxon>Tracheophyta</taxon>
        <taxon>Spermatophyta</taxon>
        <taxon>Magnoliopsida</taxon>
        <taxon>Liliopsida</taxon>
        <taxon>Poales</taxon>
        <taxon>Poaceae</taxon>
        <taxon>BOP clade</taxon>
        <taxon>Pooideae</taxon>
        <taxon>Triticodae</taxon>
        <taxon>Triticeae</taxon>
        <taxon>Triticinae</taxon>
        <taxon>Aegilops</taxon>
    </lineage>
</organism>
<feature type="region of interest" description="Disordered" evidence="1">
    <location>
        <begin position="76"/>
        <end position="105"/>
    </location>
</feature>
<reference evidence="3" key="2">
    <citation type="journal article" date="2017" name="Nat. Plants">
        <title>The Aegilops tauschii genome reveals multiple impacts of transposons.</title>
        <authorList>
            <person name="Zhao G."/>
            <person name="Zou C."/>
            <person name="Li K."/>
            <person name="Wang K."/>
            <person name="Li T."/>
            <person name="Gao L."/>
            <person name="Zhang X."/>
            <person name="Wang H."/>
            <person name="Yang Z."/>
            <person name="Liu X."/>
            <person name="Jiang W."/>
            <person name="Mao L."/>
            <person name="Kong X."/>
            <person name="Jiao Y."/>
            <person name="Jia J."/>
        </authorList>
    </citation>
    <scope>NUCLEOTIDE SEQUENCE [LARGE SCALE GENOMIC DNA]</scope>
    <source>
        <strain evidence="3">cv. AL8/78</strain>
    </source>
</reference>
<evidence type="ECO:0000313" key="2">
    <source>
        <dbReference type="EnsemblPlants" id="AET2Gv20827600.2"/>
    </source>
</evidence>
<reference evidence="2" key="5">
    <citation type="journal article" date="2021" name="G3 (Bethesda)">
        <title>Aegilops tauschii genome assembly Aet v5.0 features greater sequence contiguity and improved annotation.</title>
        <authorList>
            <person name="Wang L."/>
            <person name="Zhu T."/>
            <person name="Rodriguez J.C."/>
            <person name="Deal K.R."/>
            <person name="Dubcovsky J."/>
            <person name="McGuire P.E."/>
            <person name="Lux T."/>
            <person name="Spannagl M."/>
            <person name="Mayer K.F.X."/>
            <person name="Baldrich P."/>
            <person name="Meyers B.C."/>
            <person name="Huo N."/>
            <person name="Gu Y.Q."/>
            <person name="Zhou H."/>
            <person name="Devos K.M."/>
            <person name="Bennetzen J.L."/>
            <person name="Unver T."/>
            <person name="Budak H."/>
            <person name="Gulick P.J."/>
            <person name="Galiba G."/>
            <person name="Kalapos B."/>
            <person name="Nelson D.R."/>
            <person name="Li P."/>
            <person name="You F.M."/>
            <person name="Luo M.C."/>
            <person name="Dvorak J."/>
        </authorList>
    </citation>
    <scope>NUCLEOTIDE SEQUENCE [LARGE SCALE GENOMIC DNA]</scope>
    <source>
        <strain evidence="2">cv. AL8/78</strain>
    </source>
</reference>
<proteinExistence type="predicted"/>
<accession>A0A453CF43</accession>
<dbReference type="Proteomes" id="UP000015105">
    <property type="component" value="Chromosome 2D"/>
</dbReference>
<reference evidence="2" key="3">
    <citation type="journal article" date="2017" name="Nature">
        <title>Genome sequence of the progenitor of the wheat D genome Aegilops tauschii.</title>
        <authorList>
            <person name="Luo M.C."/>
            <person name="Gu Y.Q."/>
            <person name="Puiu D."/>
            <person name="Wang H."/>
            <person name="Twardziok S.O."/>
            <person name="Deal K.R."/>
            <person name="Huo N."/>
            <person name="Zhu T."/>
            <person name="Wang L."/>
            <person name="Wang Y."/>
            <person name="McGuire P.E."/>
            <person name="Liu S."/>
            <person name="Long H."/>
            <person name="Ramasamy R.K."/>
            <person name="Rodriguez J.C."/>
            <person name="Van S.L."/>
            <person name="Yuan L."/>
            <person name="Wang Z."/>
            <person name="Xia Z."/>
            <person name="Xiao L."/>
            <person name="Anderson O.D."/>
            <person name="Ouyang S."/>
            <person name="Liang Y."/>
            <person name="Zimin A.V."/>
            <person name="Pertea G."/>
            <person name="Qi P."/>
            <person name="Bennetzen J.L."/>
            <person name="Dai X."/>
            <person name="Dawson M.W."/>
            <person name="Muller H.G."/>
            <person name="Kugler K."/>
            <person name="Rivarola-Duarte L."/>
            <person name="Spannagl M."/>
            <person name="Mayer K.F.X."/>
            <person name="Lu F.H."/>
            <person name="Bevan M.W."/>
            <person name="Leroy P."/>
            <person name="Li P."/>
            <person name="You F.M."/>
            <person name="Sun Q."/>
            <person name="Liu Z."/>
            <person name="Lyons E."/>
            <person name="Wicker T."/>
            <person name="Salzberg S.L."/>
            <person name="Devos K.M."/>
            <person name="Dvorak J."/>
        </authorList>
    </citation>
    <scope>NUCLEOTIDE SEQUENCE [LARGE SCALE GENOMIC DNA]</scope>
    <source>
        <strain evidence="2">cv. AL8/78</strain>
    </source>
</reference>
<evidence type="ECO:0000313" key="3">
    <source>
        <dbReference type="Proteomes" id="UP000015105"/>
    </source>
</evidence>
<reference evidence="2" key="4">
    <citation type="submission" date="2019-03" db="UniProtKB">
        <authorList>
            <consortium name="EnsemblPlants"/>
        </authorList>
    </citation>
    <scope>IDENTIFICATION</scope>
</reference>
<dbReference type="AlphaFoldDB" id="A0A453CF43"/>
<keyword evidence="3" id="KW-1185">Reference proteome</keyword>
<evidence type="ECO:0000256" key="1">
    <source>
        <dbReference type="SAM" id="MobiDB-lite"/>
    </source>
</evidence>